<protein>
    <submittedName>
        <fullName evidence="1">Uncharacterized protein</fullName>
    </submittedName>
</protein>
<dbReference type="EMBL" id="JYNY01000005">
    <property type="protein sequence ID" value="KJJ86123.1"/>
    <property type="molecule type" value="Genomic_DNA"/>
</dbReference>
<dbReference type="AlphaFoldDB" id="A0A0F0CS04"/>
<comment type="caution">
    <text evidence="1">The sequence shown here is derived from an EMBL/GenBank/DDBJ whole genome shotgun (WGS) entry which is preliminary data.</text>
</comment>
<proteinExistence type="predicted"/>
<organism evidence="1 2">
    <name type="scientific">Candidatus Omnitrophus magneticus</name>
    <dbReference type="NCBI Taxonomy" id="1609969"/>
    <lineage>
        <taxon>Bacteria</taxon>
        <taxon>Pseudomonadati</taxon>
        <taxon>Candidatus Omnitrophota</taxon>
        <taxon>Candidatus Omnitrophus</taxon>
    </lineage>
</organism>
<feature type="non-terminal residue" evidence="1">
    <location>
        <position position="71"/>
    </location>
</feature>
<evidence type="ECO:0000313" key="1">
    <source>
        <dbReference type="EMBL" id="KJJ86123.1"/>
    </source>
</evidence>
<reference evidence="1 2" key="1">
    <citation type="submission" date="2015-02" db="EMBL/GenBank/DDBJ databases">
        <title>Single-cell genomics of uncultivated deep-branching MTB reveals a conserved set of magnetosome genes.</title>
        <authorList>
            <person name="Kolinko S."/>
            <person name="Richter M."/>
            <person name="Glockner F.O."/>
            <person name="Brachmann A."/>
            <person name="Schuler D."/>
        </authorList>
    </citation>
    <scope>NUCLEOTIDE SEQUENCE [LARGE SCALE GENOMIC DNA]</scope>
    <source>
        <strain evidence="1">SKK-01</strain>
    </source>
</reference>
<keyword evidence="2" id="KW-1185">Reference proteome</keyword>
<dbReference type="Proteomes" id="UP000033428">
    <property type="component" value="Unassembled WGS sequence"/>
</dbReference>
<name>A0A0F0CS04_9BACT</name>
<evidence type="ECO:0000313" key="2">
    <source>
        <dbReference type="Proteomes" id="UP000033428"/>
    </source>
</evidence>
<gene>
    <name evidence="1" type="ORF">OMAG_000009</name>
</gene>
<sequence>MKKKYQTVKFPNYLPPKIPYQPNICGADLVPKTQSNTQLVSSISEDGVTPMDSIFRGKDREGSWNDRMTFF</sequence>
<accession>A0A0F0CS04</accession>